<name>K4JUT9_9CAUD</name>
<gene>
    <name evidence="1" type="ORF">CcrColossus_gp250</name>
</gene>
<dbReference type="EMBL" id="JX100810">
    <property type="protein sequence ID" value="AFU88120.1"/>
    <property type="molecule type" value="Genomic_DNA"/>
</dbReference>
<dbReference type="RefSeq" id="YP_006988484.1">
    <property type="nucleotide sequence ID" value="NC_019406.1"/>
</dbReference>
<dbReference type="Proteomes" id="UP000000463">
    <property type="component" value="Segment"/>
</dbReference>
<dbReference type="GeneID" id="13995178"/>
<proteinExistence type="predicted"/>
<protein>
    <submittedName>
        <fullName evidence="1">Uncharacterized protein</fullName>
    </submittedName>
</protein>
<keyword evidence="2" id="KW-1185">Reference proteome</keyword>
<reference evidence="1 2" key="1">
    <citation type="journal article" date="2012" name="BMC Genomics">
        <title>The Caulobacter crescentus phage phiCbK: genomics of a canonical phage.</title>
        <authorList>
            <person name="Gill J.J."/>
            <person name="Berry J.D."/>
            <person name="Russell W.K."/>
            <person name="Lessor L."/>
            <person name="Escobar Garcia D.A."/>
            <person name="Hernandez D."/>
            <person name="Kane A."/>
            <person name="Keene J."/>
            <person name="Maddox M."/>
            <person name="Martin R."/>
            <person name="Mohan S."/>
            <person name="Thorn A.M."/>
            <person name="Russell D.H."/>
            <person name="Young R."/>
        </authorList>
    </citation>
    <scope>NUCLEOTIDE SEQUENCE [LARGE SCALE GENOMIC DNA]</scope>
</reference>
<organism evidence="1 2">
    <name type="scientific">Caulobacter phage CcrColossus</name>
    <dbReference type="NCBI Taxonomy" id="1211640"/>
    <lineage>
        <taxon>Viruses</taxon>
        <taxon>Duplodnaviria</taxon>
        <taxon>Heunggongvirae</taxon>
        <taxon>Uroviricota</taxon>
        <taxon>Caudoviricetes</taxon>
        <taxon>Jeanschmidtviridae</taxon>
        <taxon>Colossusvirus</taxon>
        <taxon>Colossusvirus colossus</taxon>
    </lineage>
</organism>
<dbReference type="KEGG" id="vg:13995178"/>
<evidence type="ECO:0000313" key="2">
    <source>
        <dbReference type="Proteomes" id="UP000000463"/>
    </source>
</evidence>
<sequence>MKTRRPLKGLADIKAAARLSRTYPITPPRSSDRVAREAAARRKREVETWLREAEEKAAARELAATTSPLTARAAEVGYRGPNMPDKGKRDGSCNVTACQMPLLGKPQFIMREPWCAGELYYCKRCNDGFRRWDEIDRPGTYRCEPDPRNADLEDEFA</sequence>
<dbReference type="OrthoDB" id="15721at10239"/>
<accession>K4JUT9</accession>
<evidence type="ECO:0000313" key="1">
    <source>
        <dbReference type="EMBL" id="AFU88120.1"/>
    </source>
</evidence>